<keyword evidence="2" id="KW-0812">Transmembrane</keyword>
<evidence type="ECO:0000313" key="4">
    <source>
        <dbReference type="Proteomes" id="UP001149074"/>
    </source>
</evidence>
<sequence length="634" mass="68497">MSTFQLFPPPAPEVRGSKNPFRKGVQKPAMKAEPGSPVQLDEIKDSAKTESVLLQIIEDTKSTQSTQSFPPLPPVPTSQISRSKKLATGSSQQSRPAQSASSRSRQYLESAESSASSSSNSAHASSLTVSPQSSQSSVSPVPMRSMFPRFDPKVALNQQNNTPHMSTDAPARKSRRPNLTLTTTSDIDNVLGPKTVPASVVNFPMGVLESEEIQYSSKQDLETLWEAANGQRPQETCDLLEQRNLALPSTPSNPEGDVPIMGLNLEDRHRREYPNDDLVALIFSRLAAILAIEQAEEISKQHHLTSSEAADVESNALKQAAAQESCRLSWNRNLRCYELRHPSFSKRTPPALVGAAGIPLSPVRSRSSGILHITVSAPSSDASPAQPPTIIVTGPVSSTAMEAAQQAATARTSTLPVTDQDEPLAALDLATQTLSISPAAVIATIPSLYAIDSLIAAILAVAVSDGTTNPILADMKLGDTSRPSDSYKPSEPSQAPYRGRLITTLAEREDYAESLQLASQIEDANAKAETAAKRKSLFKFWDRLKTKSPQAGPSIRKGKNKKQQVVVEEIDLEKYGRYGHGSSREGEKLPGTVRTILKILFWGLELLVKGLTLAVKVLAWVLVRSTRCATSEKF</sequence>
<feature type="region of interest" description="Disordered" evidence="1">
    <location>
        <begin position="1"/>
        <end position="175"/>
    </location>
</feature>
<comment type="caution">
    <text evidence="3">The sequence shown here is derived from an EMBL/GenBank/DDBJ whole genome shotgun (WGS) entry which is preliminary data.</text>
</comment>
<accession>A0A9W9FNL7</accession>
<dbReference type="OrthoDB" id="5383338at2759"/>
<organism evidence="3 4">
    <name type="scientific">Penicillium argentinense</name>
    <dbReference type="NCBI Taxonomy" id="1131581"/>
    <lineage>
        <taxon>Eukaryota</taxon>
        <taxon>Fungi</taxon>
        <taxon>Dikarya</taxon>
        <taxon>Ascomycota</taxon>
        <taxon>Pezizomycotina</taxon>
        <taxon>Eurotiomycetes</taxon>
        <taxon>Eurotiomycetidae</taxon>
        <taxon>Eurotiales</taxon>
        <taxon>Aspergillaceae</taxon>
        <taxon>Penicillium</taxon>
    </lineage>
</organism>
<reference evidence="3" key="1">
    <citation type="submission" date="2022-11" db="EMBL/GenBank/DDBJ databases">
        <authorList>
            <person name="Petersen C."/>
        </authorList>
    </citation>
    <scope>NUCLEOTIDE SEQUENCE</scope>
    <source>
        <strain evidence="3">IBT 30761</strain>
    </source>
</reference>
<name>A0A9W9FNL7_9EURO</name>
<keyword evidence="2" id="KW-0472">Membrane</keyword>
<evidence type="ECO:0000256" key="1">
    <source>
        <dbReference type="SAM" id="MobiDB-lite"/>
    </source>
</evidence>
<feature type="compositionally biased region" description="Low complexity" evidence="1">
    <location>
        <begin position="90"/>
        <end position="142"/>
    </location>
</feature>
<feature type="compositionally biased region" description="Polar residues" evidence="1">
    <location>
        <begin position="156"/>
        <end position="165"/>
    </location>
</feature>
<dbReference type="Proteomes" id="UP001149074">
    <property type="component" value="Unassembled WGS sequence"/>
</dbReference>
<gene>
    <name evidence="3" type="ORF">N7532_004038</name>
</gene>
<reference evidence="3" key="2">
    <citation type="journal article" date="2023" name="IMA Fungus">
        <title>Comparative genomic study of the Penicillium genus elucidates a diverse pangenome and 15 lateral gene transfer events.</title>
        <authorList>
            <person name="Petersen C."/>
            <person name="Sorensen T."/>
            <person name="Nielsen M.R."/>
            <person name="Sondergaard T.E."/>
            <person name="Sorensen J.L."/>
            <person name="Fitzpatrick D.A."/>
            <person name="Frisvad J.C."/>
            <person name="Nielsen K.L."/>
        </authorList>
    </citation>
    <scope>NUCLEOTIDE SEQUENCE</scope>
    <source>
        <strain evidence="3">IBT 30761</strain>
    </source>
</reference>
<feature type="transmembrane region" description="Helical" evidence="2">
    <location>
        <begin position="599"/>
        <end position="623"/>
    </location>
</feature>
<dbReference type="AlphaFoldDB" id="A0A9W9FNL7"/>
<feature type="region of interest" description="Disordered" evidence="1">
    <location>
        <begin position="474"/>
        <end position="495"/>
    </location>
</feature>
<dbReference type="EMBL" id="JAPQKI010000004">
    <property type="protein sequence ID" value="KAJ5103509.1"/>
    <property type="molecule type" value="Genomic_DNA"/>
</dbReference>
<proteinExistence type="predicted"/>
<evidence type="ECO:0000313" key="3">
    <source>
        <dbReference type="EMBL" id="KAJ5103509.1"/>
    </source>
</evidence>
<keyword evidence="4" id="KW-1185">Reference proteome</keyword>
<dbReference type="GeneID" id="81355511"/>
<evidence type="ECO:0000256" key="2">
    <source>
        <dbReference type="SAM" id="Phobius"/>
    </source>
</evidence>
<dbReference type="RefSeq" id="XP_056476889.1">
    <property type="nucleotide sequence ID" value="XM_056616532.1"/>
</dbReference>
<protein>
    <submittedName>
        <fullName evidence="3">Uncharacterized protein</fullName>
    </submittedName>
</protein>
<keyword evidence="2" id="KW-1133">Transmembrane helix</keyword>